<proteinExistence type="inferred from homology"/>
<comment type="similarity">
    <text evidence="2">Belongs to the WD repeat SWD2 family.</text>
</comment>
<evidence type="ECO:0000256" key="2">
    <source>
        <dbReference type="ARBA" id="ARBA00005616"/>
    </source>
</evidence>
<keyword evidence="8" id="KW-1185">Reference proteome</keyword>
<dbReference type="Gene3D" id="2.130.10.10">
    <property type="entry name" value="YVTN repeat-like/Quinoprotein amine dehydrogenase"/>
    <property type="match status" value="2"/>
</dbReference>
<dbReference type="PROSITE" id="PS50082">
    <property type="entry name" value="WD_REPEATS_2"/>
    <property type="match status" value="3"/>
</dbReference>
<dbReference type="PANTHER" id="PTHR19861:SF0">
    <property type="entry name" value="WD REPEAT-CONTAINING PROTEIN 82"/>
    <property type="match status" value="1"/>
</dbReference>
<keyword evidence="4" id="KW-0677">Repeat</keyword>
<dbReference type="GO" id="GO:0016070">
    <property type="term" value="P:RNA metabolic process"/>
    <property type="evidence" value="ECO:0007669"/>
    <property type="project" value="UniProtKB-ARBA"/>
</dbReference>
<dbReference type="PROSITE" id="PS50294">
    <property type="entry name" value="WD_REPEATS_REGION"/>
    <property type="match status" value="1"/>
</dbReference>
<feature type="repeat" description="WD" evidence="6">
    <location>
        <begin position="258"/>
        <end position="287"/>
    </location>
</feature>
<evidence type="ECO:0000256" key="5">
    <source>
        <dbReference type="ARBA" id="ARBA00023242"/>
    </source>
</evidence>
<dbReference type="InterPro" id="IPR015943">
    <property type="entry name" value="WD40/YVTN_repeat-like_dom_sf"/>
</dbReference>
<evidence type="ECO:0000256" key="1">
    <source>
        <dbReference type="ARBA" id="ARBA00004123"/>
    </source>
</evidence>
<evidence type="ECO:0000313" key="8">
    <source>
        <dbReference type="Proteomes" id="UP001445335"/>
    </source>
</evidence>
<dbReference type="GO" id="GO:0003682">
    <property type="term" value="F:chromatin binding"/>
    <property type="evidence" value="ECO:0007669"/>
    <property type="project" value="TreeGrafter"/>
</dbReference>
<name>A0AAW1RXJ7_9CHLO</name>
<organism evidence="7 8">
    <name type="scientific">Elliptochloris bilobata</name>
    <dbReference type="NCBI Taxonomy" id="381761"/>
    <lineage>
        <taxon>Eukaryota</taxon>
        <taxon>Viridiplantae</taxon>
        <taxon>Chlorophyta</taxon>
        <taxon>core chlorophytes</taxon>
        <taxon>Trebouxiophyceae</taxon>
        <taxon>Trebouxiophyceae incertae sedis</taxon>
        <taxon>Elliptochloris clade</taxon>
        <taxon>Elliptochloris</taxon>
    </lineage>
</organism>
<feature type="repeat" description="WD" evidence="6">
    <location>
        <begin position="104"/>
        <end position="139"/>
    </location>
</feature>
<protein>
    <submittedName>
        <fullName evidence="7">Uncharacterized protein</fullName>
    </submittedName>
</protein>
<dbReference type="InterPro" id="IPR036322">
    <property type="entry name" value="WD40_repeat_dom_sf"/>
</dbReference>
<dbReference type="EMBL" id="JALJOU010000018">
    <property type="protein sequence ID" value="KAK9838523.1"/>
    <property type="molecule type" value="Genomic_DNA"/>
</dbReference>
<dbReference type="SMART" id="SM00320">
    <property type="entry name" value="WD40"/>
    <property type="match status" value="4"/>
</dbReference>
<comment type="caution">
    <text evidence="7">The sequence shown here is derived from an EMBL/GenBank/DDBJ whole genome shotgun (WGS) entry which is preliminary data.</text>
</comment>
<gene>
    <name evidence="7" type="ORF">WJX81_005062</name>
</gene>
<dbReference type="PANTHER" id="PTHR19861">
    <property type="entry name" value="WD40 REPEAT PROTEIN SWD2"/>
    <property type="match status" value="1"/>
</dbReference>
<dbReference type="AlphaFoldDB" id="A0AAW1RXJ7"/>
<keyword evidence="3 6" id="KW-0853">WD repeat</keyword>
<evidence type="ECO:0000313" key="7">
    <source>
        <dbReference type="EMBL" id="KAK9838523.1"/>
    </source>
</evidence>
<dbReference type="InterPro" id="IPR037867">
    <property type="entry name" value="Swd2/WDR82"/>
</dbReference>
<dbReference type="GO" id="GO:0048188">
    <property type="term" value="C:Set1C/COMPASS complex"/>
    <property type="evidence" value="ECO:0007669"/>
    <property type="project" value="TreeGrafter"/>
</dbReference>
<evidence type="ECO:0000256" key="6">
    <source>
        <dbReference type="PROSITE-ProRule" id="PRU00221"/>
    </source>
</evidence>
<dbReference type="Proteomes" id="UP001445335">
    <property type="component" value="Unassembled WGS sequence"/>
</dbReference>
<dbReference type="SUPFAM" id="SSF50978">
    <property type="entry name" value="WD40 repeat-like"/>
    <property type="match status" value="1"/>
</dbReference>
<keyword evidence="5" id="KW-0539">Nucleus</keyword>
<comment type="subcellular location">
    <subcellularLocation>
        <location evidence="1">Nucleus</location>
    </subcellularLocation>
</comment>
<dbReference type="Pfam" id="PF00400">
    <property type="entry name" value="WD40"/>
    <property type="match status" value="3"/>
</dbReference>
<dbReference type="InterPro" id="IPR001680">
    <property type="entry name" value="WD40_rpt"/>
</dbReference>
<reference evidence="7 8" key="1">
    <citation type="journal article" date="2024" name="Nat. Commun.">
        <title>Phylogenomics reveals the evolutionary origins of lichenization in chlorophyte algae.</title>
        <authorList>
            <person name="Puginier C."/>
            <person name="Libourel C."/>
            <person name="Otte J."/>
            <person name="Skaloud P."/>
            <person name="Haon M."/>
            <person name="Grisel S."/>
            <person name="Petersen M."/>
            <person name="Berrin J.G."/>
            <person name="Delaux P.M."/>
            <person name="Dal Grande F."/>
            <person name="Keller J."/>
        </authorList>
    </citation>
    <scope>NUCLEOTIDE SEQUENCE [LARGE SCALE GENOMIC DNA]</scope>
    <source>
        <strain evidence="7 8">SAG 245.80</strain>
    </source>
</reference>
<evidence type="ECO:0000256" key="3">
    <source>
        <dbReference type="ARBA" id="ARBA00022574"/>
    </source>
</evidence>
<evidence type="ECO:0000256" key="4">
    <source>
        <dbReference type="ARBA" id="ARBA00022737"/>
    </source>
</evidence>
<sequence>MQATDEAVRSFGIGRVFKETHERINAIDFHRRTDLLVTSGDDDAIRLYNMHSGVMEKTSYSRKYGAAHVCFTHHEAAVIYASSKGTDHSLRYLAIHDNRYLRYFQGHTARVTTLCMSPRSDMFISAAQDNTLRLWDLRTTVCQGLLTGVDGPGGQGLATQPCAAIDAQGQVFAVGLHSGVIKLYDPKNYTSGPFHTFMVPAEANNPTPFGMVRFSPDQTMLAAVVEGRIHVLDGFHGPHLFTLDTGVPPGGTALEMCFSPDSQYLLSGCEDCLIRAWRVKTGGRTATSRDECGYCYSDVDPAERAAWGNQACARI</sequence>
<accession>A0AAW1RXJ7</accession>
<feature type="repeat" description="WD" evidence="6">
    <location>
        <begin position="17"/>
        <end position="58"/>
    </location>
</feature>